<gene>
    <name evidence="1" type="ORF">ENV82_00430</name>
</gene>
<proteinExistence type="predicted"/>
<protein>
    <submittedName>
        <fullName evidence="1">Uncharacterized protein</fullName>
    </submittedName>
</protein>
<name>A0A7C4Y3H7_9BACT</name>
<dbReference type="AlphaFoldDB" id="A0A7C4Y3H7"/>
<sequence>MVVALNTSDRELILFSGGVEYKLPVNEPVELPDVVAQLYFGYGINVDEDLMNLCISRLKYYNPQLFGLPDSDVWDNYIQKVEFNIDAIKAKKEVFDFKEFKKEK</sequence>
<reference evidence="1" key="1">
    <citation type="journal article" date="2020" name="mSystems">
        <title>Genome- and Community-Level Interaction Insights into Carbon Utilization and Element Cycling Functions of Hydrothermarchaeota in Hydrothermal Sediment.</title>
        <authorList>
            <person name="Zhou Z."/>
            <person name="Liu Y."/>
            <person name="Xu W."/>
            <person name="Pan J."/>
            <person name="Luo Z.H."/>
            <person name="Li M."/>
        </authorList>
    </citation>
    <scope>NUCLEOTIDE SEQUENCE [LARGE SCALE GENOMIC DNA]</scope>
    <source>
        <strain evidence="1">SpSt-794</strain>
    </source>
</reference>
<comment type="caution">
    <text evidence="1">The sequence shown here is derived from an EMBL/GenBank/DDBJ whole genome shotgun (WGS) entry which is preliminary data.</text>
</comment>
<evidence type="ECO:0000313" key="1">
    <source>
        <dbReference type="EMBL" id="HGW59900.1"/>
    </source>
</evidence>
<accession>A0A7C4Y3H7</accession>
<organism evidence="1">
    <name type="scientific">Caldisericum exile</name>
    <dbReference type="NCBI Taxonomy" id="693075"/>
    <lineage>
        <taxon>Bacteria</taxon>
        <taxon>Pseudomonadati</taxon>
        <taxon>Caldisericota/Cryosericota group</taxon>
        <taxon>Caldisericota</taxon>
        <taxon>Caldisericia</taxon>
        <taxon>Caldisericales</taxon>
        <taxon>Caldisericaceae</taxon>
        <taxon>Caldisericum</taxon>
    </lineage>
</organism>
<dbReference type="EMBL" id="DTHV01000014">
    <property type="protein sequence ID" value="HGW59900.1"/>
    <property type="molecule type" value="Genomic_DNA"/>
</dbReference>